<reference evidence="2" key="1">
    <citation type="submission" date="2011-04" db="EMBL/GenBank/DDBJ databases">
        <title>Evolution of plant cell wall degrading machinery underlies the functional diversity of forest fungi.</title>
        <authorList>
            <consortium name="US DOE Joint Genome Institute (JGI-PGF)"/>
            <person name="Eastwood D.C."/>
            <person name="Floudas D."/>
            <person name="Binder M."/>
            <person name="Majcherczyk A."/>
            <person name="Schneider P."/>
            <person name="Aerts A."/>
            <person name="Asiegbu F.O."/>
            <person name="Baker S.E."/>
            <person name="Barry K."/>
            <person name="Bendiksby M."/>
            <person name="Blumentritt M."/>
            <person name="Coutinho P.M."/>
            <person name="Cullen D."/>
            <person name="Cullen D."/>
            <person name="Gathman A."/>
            <person name="Goodell B."/>
            <person name="Henrissat B."/>
            <person name="Ihrmark K."/>
            <person name="Kauserud H."/>
            <person name="Kohler A."/>
            <person name="LaButti K."/>
            <person name="Lapidus A."/>
            <person name="Lavin J.L."/>
            <person name="Lee Y.-H."/>
            <person name="Lindquist E."/>
            <person name="Lilly W."/>
            <person name="Lucas S."/>
            <person name="Morin E."/>
            <person name="Murat C."/>
            <person name="Oguiza J.A."/>
            <person name="Park J."/>
            <person name="Pisabarro A.G."/>
            <person name="Riley R."/>
            <person name="Rosling A."/>
            <person name="Salamov A."/>
            <person name="Schmidt O."/>
            <person name="Schmutz J."/>
            <person name="Skrede I."/>
            <person name="Stenlid J."/>
            <person name="Wiebenga A."/>
            <person name="Xie X."/>
            <person name="Kues U."/>
            <person name="Hibbett D.S."/>
            <person name="Hoffmeister D."/>
            <person name="Hogberg N."/>
            <person name="Martin F."/>
            <person name="Grigoriev I.V."/>
            <person name="Watkinson S.C."/>
        </authorList>
    </citation>
    <scope>NUCLEOTIDE SEQUENCE</scope>
    <source>
        <strain evidence="2">S7.9</strain>
    </source>
</reference>
<sequence length="532" mass="61594">MCMRIRYGSESNEATEILTQDNVSKEQMGKQRQHYLHNRHHPAYTAQAVDQIGSVLLDCASYVHVILPSNNAQPSRYQWIQAPDVIIRLLVEKFVADGYSNPKIVTKLKDHYDTDHHSFSKSSRGQAHTVNSIGPTIERVQAQFPQQGSHDMKEMLQQEEKVMVPRQVILDYMNLHHPDEVQGRLKRRLKHSYFWTAGVNKLWCFDQHDKWCRFQLFFHVELEPFSGCVLWLKVWWTNHNPCLICGWYCDVVERLGGMPLITQSNPGTENNGIANGHTLLRHMQDSALDKSLQHMFKGSHCNIKPEIFWGQFRRRWAPGFEALIEWGVNEGLYDADDALERLVFHYVFIPWIQQELDCFIERFNNTKSQHNSHKLLPHGHPIDIFNKPEQFESRDFAVKLHPPYLIEVRNKYAPPDHAVFNLVPPAFALQACTFSDAANYPPVSWDNVWDIYIHLLKQFQSQPNNIEFQAMLAKSAISDNAKDFMPVVPLPPHRQGRPAVGGAPHNAACYSSDEAETDFEYEWTDDPDGTWD</sequence>
<dbReference type="Proteomes" id="UP000008064">
    <property type="component" value="Unassembled WGS sequence"/>
</dbReference>
<dbReference type="HOGENOM" id="CLU_038374_0_1_1"/>
<evidence type="ECO:0000259" key="1">
    <source>
        <dbReference type="Pfam" id="PF24764"/>
    </source>
</evidence>
<dbReference type="EMBL" id="GL945442">
    <property type="protein sequence ID" value="EGO20065.1"/>
    <property type="molecule type" value="Genomic_DNA"/>
</dbReference>
<dbReference type="Pfam" id="PF24764">
    <property type="entry name" value="rva_4"/>
    <property type="match status" value="1"/>
</dbReference>
<dbReference type="AlphaFoldDB" id="F8PA68"/>
<organism>
    <name type="scientific">Serpula lacrymans var. lacrymans (strain S7.9)</name>
    <name type="common">Dry rot fungus</name>
    <dbReference type="NCBI Taxonomy" id="578457"/>
    <lineage>
        <taxon>Eukaryota</taxon>
        <taxon>Fungi</taxon>
        <taxon>Dikarya</taxon>
        <taxon>Basidiomycota</taxon>
        <taxon>Agaricomycotina</taxon>
        <taxon>Agaricomycetes</taxon>
        <taxon>Agaricomycetidae</taxon>
        <taxon>Boletales</taxon>
        <taxon>Coniophorineae</taxon>
        <taxon>Serpulaceae</taxon>
        <taxon>Serpula</taxon>
    </lineage>
</organism>
<dbReference type="GeneID" id="18812944"/>
<protein>
    <recommendedName>
        <fullName evidence="1">Integrase core domain-containing protein</fullName>
    </recommendedName>
</protein>
<dbReference type="InterPro" id="IPR058913">
    <property type="entry name" value="Integrase_dom_put"/>
</dbReference>
<gene>
    <name evidence="2" type="ORF">SERLADRAFT_411465</name>
</gene>
<dbReference type="OrthoDB" id="5946233at2759"/>
<feature type="domain" description="Integrase core" evidence="1">
    <location>
        <begin position="197"/>
        <end position="371"/>
    </location>
</feature>
<dbReference type="PANTHER" id="PTHR46177:SF1">
    <property type="entry name" value="INTEGRASE CATALYTIC DOMAIN-CONTAINING PROTEIN"/>
    <property type="match status" value="1"/>
</dbReference>
<dbReference type="RefSeq" id="XP_007323500.1">
    <property type="nucleotide sequence ID" value="XM_007323438.1"/>
</dbReference>
<dbReference type="KEGG" id="sla:SERLADRAFT_411465"/>
<proteinExistence type="predicted"/>
<evidence type="ECO:0000313" key="2">
    <source>
        <dbReference type="EMBL" id="EGO20065.1"/>
    </source>
</evidence>
<accession>F8PA68</accession>
<dbReference type="PANTHER" id="PTHR46177">
    <property type="entry name" value="INTEGRASE CATALYTIC DOMAIN-CONTAINING PROTEIN"/>
    <property type="match status" value="1"/>
</dbReference>
<name>F8PA68_SERL9</name>